<dbReference type="PROSITE" id="PS00678">
    <property type="entry name" value="WD_REPEATS_1"/>
    <property type="match status" value="1"/>
</dbReference>
<comment type="similarity">
    <text evidence="5">Belongs to the DPH7 family.</text>
</comment>
<gene>
    <name evidence="9" type="ORF">EJB05_38813</name>
</gene>
<evidence type="ECO:0000313" key="9">
    <source>
        <dbReference type="EMBL" id="TVU15299.1"/>
    </source>
</evidence>
<dbReference type="PANTHER" id="PTHR46042">
    <property type="entry name" value="DIPHTHINE METHYLTRANSFERASE"/>
    <property type="match status" value="1"/>
</dbReference>
<protein>
    <recommendedName>
        <fullName evidence="6">methylated diphthine methylhydrolase</fullName>
        <ecNumber evidence="6">3.1.1.97</ecNumber>
    </recommendedName>
</protein>
<dbReference type="Proteomes" id="UP000324897">
    <property type="component" value="Unassembled WGS sequence"/>
</dbReference>
<dbReference type="GO" id="GO:0005737">
    <property type="term" value="C:cytoplasm"/>
    <property type="evidence" value="ECO:0007669"/>
    <property type="project" value="TreeGrafter"/>
</dbReference>
<dbReference type="Gramene" id="TVU15299">
    <property type="protein sequence ID" value="TVU15299"/>
    <property type="gene ID" value="EJB05_38813"/>
</dbReference>
<dbReference type="SMART" id="SM00320">
    <property type="entry name" value="WD40"/>
    <property type="match status" value="4"/>
</dbReference>
<evidence type="ECO:0000256" key="6">
    <source>
        <dbReference type="ARBA" id="ARBA00039131"/>
    </source>
</evidence>
<keyword evidence="4" id="KW-0378">Hydrolase</keyword>
<accession>A0A5J9TVA2</accession>
<dbReference type="InterPro" id="IPR019775">
    <property type="entry name" value="WD40_repeat_CS"/>
</dbReference>
<dbReference type="SUPFAM" id="SSF50978">
    <property type="entry name" value="WD40 repeat-like"/>
    <property type="match status" value="1"/>
</dbReference>
<dbReference type="InterPro" id="IPR015943">
    <property type="entry name" value="WD40/YVTN_repeat-like_dom_sf"/>
</dbReference>
<proteinExistence type="inferred from homology"/>
<dbReference type="OrthoDB" id="1930760at2759"/>
<dbReference type="Gene3D" id="2.130.10.10">
    <property type="entry name" value="YVTN repeat-like/Quinoprotein amine dehydrogenase"/>
    <property type="match status" value="1"/>
</dbReference>
<dbReference type="GO" id="GO:0061685">
    <property type="term" value="F:diphthine methylesterase activity"/>
    <property type="evidence" value="ECO:0007669"/>
    <property type="project" value="UniProtKB-EC"/>
</dbReference>
<dbReference type="InterPro" id="IPR001680">
    <property type="entry name" value="WD40_rpt"/>
</dbReference>
<dbReference type="InterPro" id="IPR052415">
    <property type="entry name" value="Diphthine_MTase"/>
</dbReference>
<evidence type="ECO:0000256" key="5">
    <source>
        <dbReference type="ARBA" id="ARBA00038092"/>
    </source>
</evidence>
<organism evidence="9 10">
    <name type="scientific">Eragrostis curvula</name>
    <name type="common">weeping love grass</name>
    <dbReference type="NCBI Taxonomy" id="38414"/>
    <lineage>
        <taxon>Eukaryota</taxon>
        <taxon>Viridiplantae</taxon>
        <taxon>Streptophyta</taxon>
        <taxon>Embryophyta</taxon>
        <taxon>Tracheophyta</taxon>
        <taxon>Spermatophyta</taxon>
        <taxon>Magnoliopsida</taxon>
        <taxon>Liliopsida</taxon>
        <taxon>Poales</taxon>
        <taxon>Poaceae</taxon>
        <taxon>PACMAD clade</taxon>
        <taxon>Chloridoideae</taxon>
        <taxon>Eragrostideae</taxon>
        <taxon>Eragrostidinae</taxon>
        <taxon>Eragrostis</taxon>
    </lineage>
</organism>
<comment type="caution">
    <text evidence="9">The sequence shown here is derived from an EMBL/GenBank/DDBJ whole genome shotgun (WGS) entry which is preliminary data.</text>
</comment>
<dbReference type="PANTHER" id="PTHR46042:SF1">
    <property type="entry name" value="DIPHTHINE METHYLTRANSFERASE"/>
    <property type="match status" value="1"/>
</dbReference>
<reference evidence="9 10" key="1">
    <citation type="journal article" date="2019" name="Sci. Rep.">
        <title>A high-quality genome of Eragrostis curvula grass provides insights into Poaceae evolution and supports new strategies to enhance forage quality.</title>
        <authorList>
            <person name="Carballo J."/>
            <person name="Santos B.A.C.M."/>
            <person name="Zappacosta D."/>
            <person name="Garbus I."/>
            <person name="Selva J.P."/>
            <person name="Gallo C.A."/>
            <person name="Diaz A."/>
            <person name="Albertini E."/>
            <person name="Caccamo M."/>
            <person name="Echenique V."/>
        </authorList>
    </citation>
    <scope>NUCLEOTIDE SEQUENCE [LARGE SCALE GENOMIC DNA]</scope>
    <source>
        <strain evidence="10">cv. Victoria</strain>
        <tissue evidence="9">Leaf</tissue>
    </source>
</reference>
<dbReference type="GO" id="GO:0017183">
    <property type="term" value="P:protein histidyl modification to diphthamide"/>
    <property type="evidence" value="ECO:0007669"/>
    <property type="project" value="TreeGrafter"/>
</dbReference>
<name>A0A5J9TVA2_9POAL</name>
<keyword evidence="3" id="KW-0677">Repeat</keyword>
<dbReference type="PROSITE" id="PS50082">
    <property type="entry name" value="WD_REPEATS_2"/>
    <property type="match status" value="1"/>
</dbReference>
<dbReference type="AlphaFoldDB" id="A0A5J9TVA2"/>
<comment type="catalytic activity">
    <reaction evidence="7">
        <text>diphthine methyl ester-[translation elongation factor 2] + H2O = diphthine-[translation elongation factor 2] + methanol + H(+)</text>
        <dbReference type="Rhea" id="RHEA:42656"/>
        <dbReference type="Rhea" id="RHEA-COMP:10172"/>
        <dbReference type="Rhea" id="RHEA-COMP:10173"/>
        <dbReference type="ChEBI" id="CHEBI:15377"/>
        <dbReference type="ChEBI" id="CHEBI:15378"/>
        <dbReference type="ChEBI" id="CHEBI:17790"/>
        <dbReference type="ChEBI" id="CHEBI:79005"/>
        <dbReference type="ChEBI" id="CHEBI:82696"/>
        <dbReference type="EC" id="3.1.1.97"/>
    </reaction>
</comment>
<dbReference type="EMBL" id="RWGY01000031">
    <property type="protein sequence ID" value="TVU15299.1"/>
    <property type="molecule type" value="Genomic_DNA"/>
</dbReference>
<comment type="pathway">
    <text evidence="1">Protein modification; peptidyl-diphthamide biosynthesis.</text>
</comment>
<evidence type="ECO:0000256" key="2">
    <source>
        <dbReference type="ARBA" id="ARBA00022574"/>
    </source>
</evidence>
<dbReference type="EC" id="3.1.1.97" evidence="6"/>
<evidence type="ECO:0000256" key="4">
    <source>
        <dbReference type="ARBA" id="ARBA00022801"/>
    </source>
</evidence>
<keyword evidence="2 8" id="KW-0853">WD repeat</keyword>
<dbReference type="InterPro" id="IPR036322">
    <property type="entry name" value="WD40_repeat_dom_sf"/>
</dbReference>
<evidence type="ECO:0000256" key="7">
    <source>
        <dbReference type="ARBA" id="ARBA00047551"/>
    </source>
</evidence>
<feature type="repeat" description="WD" evidence="8">
    <location>
        <begin position="222"/>
        <end position="258"/>
    </location>
</feature>
<keyword evidence="10" id="KW-1185">Reference proteome</keyword>
<evidence type="ECO:0000313" key="10">
    <source>
        <dbReference type="Proteomes" id="UP000324897"/>
    </source>
</evidence>
<dbReference type="Pfam" id="PF00400">
    <property type="entry name" value="WD40"/>
    <property type="match status" value="2"/>
</dbReference>
<evidence type="ECO:0000256" key="8">
    <source>
        <dbReference type="PROSITE-ProRule" id="PRU00221"/>
    </source>
</evidence>
<evidence type="ECO:0000256" key="1">
    <source>
        <dbReference type="ARBA" id="ARBA00005156"/>
    </source>
</evidence>
<sequence length="360" mass="40144">MDLGSCYLGGNADAVEFCPHRPFHHVLAAATYTLQEQEQDRAGTVSLFSVDAGAEEASQRLRLLHTVETAGVFDMKWSPKLPLLAQADAHGHLALRRLEQDDGSDTGAFPVQEIFTFNVHLRCIVFTEVCGGDISSSMCLYVDWNRSADSLSVGLSDGSLSVVSMREDRLEVSEEWAAHQYEVWTCYFDRARPHLLYSGSDDCCFSCWDLRENPSSNVFRNKKSHSMGVCCIAQNPMEGNMLLTGSYDEFLRVWDMRSMAKPVNEKSINLGGGVWRMKYHPSIADVVLAACMHNGFAIVKVGPEDPLVMETYGKHESLAYGADWQIRGEAQQNGNSSVVATCSFYDRLLRVWQSESLVKL</sequence>
<dbReference type="PROSITE" id="PS50294">
    <property type="entry name" value="WD_REPEATS_REGION"/>
    <property type="match status" value="1"/>
</dbReference>
<evidence type="ECO:0000256" key="3">
    <source>
        <dbReference type="ARBA" id="ARBA00022737"/>
    </source>
</evidence>